<dbReference type="NCBIfam" id="TIGR00796">
    <property type="entry name" value="livcs"/>
    <property type="match status" value="1"/>
</dbReference>
<feature type="transmembrane region" description="Helical" evidence="9">
    <location>
        <begin position="272"/>
        <end position="296"/>
    </location>
</feature>
<keyword evidence="11" id="KW-1185">Reference proteome</keyword>
<protein>
    <recommendedName>
        <fullName evidence="9">Branched-chain amino acid transport system carrier protein</fullName>
    </recommendedName>
</protein>
<evidence type="ECO:0000256" key="1">
    <source>
        <dbReference type="ARBA" id="ARBA00004651"/>
    </source>
</evidence>
<organism evidence="10 11">
    <name type="scientific">Hominibacterium faecale</name>
    <dbReference type="NCBI Taxonomy" id="2839743"/>
    <lineage>
        <taxon>Bacteria</taxon>
        <taxon>Bacillati</taxon>
        <taxon>Bacillota</taxon>
        <taxon>Clostridia</taxon>
        <taxon>Peptostreptococcales</taxon>
        <taxon>Anaerovoracaceae</taxon>
        <taxon>Hominibacterium</taxon>
    </lineage>
</organism>
<dbReference type="PANTHER" id="PTHR30588:SF0">
    <property type="entry name" value="BRANCHED-CHAIN AMINO ACID PERMEASE BRNQ"/>
    <property type="match status" value="1"/>
</dbReference>
<dbReference type="GO" id="GO:0005886">
    <property type="term" value="C:plasma membrane"/>
    <property type="evidence" value="ECO:0007669"/>
    <property type="project" value="UniProtKB-SubCell"/>
</dbReference>
<keyword evidence="3 9" id="KW-0813">Transport</keyword>
<evidence type="ECO:0000256" key="9">
    <source>
        <dbReference type="RuleBase" id="RU362122"/>
    </source>
</evidence>
<dbReference type="AlphaFoldDB" id="A0A9J6QRH9"/>
<reference evidence="10" key="1">
    <citation type="submission" date="2022-09" db="EMBL/GenBank/DDBJ databases">
        <title>Culturomic study of gut microbiota in children with autism spectrum disorder.</title>
        <authorList>
            <person name="Efimov B.A."/>
            <person name="Chaplin A.V."/>
            <person name="Sokolova S.R."/>
            <person name="Pikina A.P."/>
            <person name="Korzhanova M."/>
            <person name="Belova V."/>
            <person name="Korostin D."/>
        </authorList>
    </citation>
    <scope>NUCLEOTIDE SEQUENCE</scope>
    <source>
        <strain evidence="10">ASD5510</strain>
    </source>
</reference>
<proteinExistence type="inferred from homology"/>
<dbReference type="InterPro" id="IPR004685">
    <property type="entry name" value="Brnchd-chn_aa_trnsp_Livcs"/>
</dbReference>
<feature type="transmembrane region" description="Helical" evidence="9">
    <location>
        <begin position="308"/>
        <end position="333"/>
    </location>
</feature>
<dbReference type="Proteomes" id="UP001065549">
    <property type="component" value="Unassembled WGS sequence"/>
</dbReference>
<keyword evidence="6 9" id="KW-0029">Amino-acid transport</keyword>
<keyword evidence="4" id="KW-1003">Cell membrane</keyword>
<feature type="transmembrane region" description="Helical" evidence="9">
    <location>
        <begin position="9"/>
        <end position="27"/>
    </location>
</feature>
<evidence type="ECO:0000313" key="10">
    <source>
        <dbReference type="EMBL" id="MCU7378666.1"/>
    </source>
</evidence>
<comment type="similarity">
    <text evidence="2 9">Belongs to the branched chain amino acid transporter family.</text>
</comment>
<dbReference type="GO" id="GO:0015188">
    <property type="term" value="F:L-isoleucine transmembrane transporter activity"/>
    <property type="evidence" value="ECO:0007669"/>
    <property type="project" value="TreeGrafter"/>
</dbReference>
<evidence type="ECO:0000256" key="6">
    <source>
        <dbReference type="ARBA" id="ARBA00022970"/>
    </source>
</evidence>
<feature type="transmembrane region" description="Helical" evidence="9">
    <location>
        <begin position="81"/>
        <end position="98"/>
    </location>
</feature>
<feature type="transmembrane region" description="Helical" evidence="9">
    <location>
        <begin position="368"/>
        <end position="394"/>
    </location>
</feature>
<feature type="transmembrane region" description="Helical" evidence="9">
    <location>
        <begin position="148"/>
        <end position="166"/>
    </location>
</feature>
<keyword evidence="8 9" id="KW-0472">Membrane</keyword>
<feature type="transmembrane region" description="Helical" evidence="9">
    <location>
        <begin position="118"/>
        <end position="136"/>
    </location>
</feature>
<comment type="subcellular location">
    <subcellularLocation>
        <location evidence="1 9">Cell membrane</location>
        <topology evidence="1 9">Multi-pass membrane protein</topology>
    </subcellularLocation>
</comment>
<name>A0A9J6QRH9_9FIRM</name>
<dbReference type="GO" id="GO:0015820">
    <property type="term" value="P:L-leucine transport"/>
    <property type="evidence" value="ECO:0007669"/>
    <property type="project" value="TreeGrafter"/>
</dbReference>
<dbReference type="GO" id="GO:0015818">
    <property type="term" value="P:isoleucine transport"/>
    <property type="evidence" value="ECO:0007669"/>
    <property type="project" value="TreeGrafter"/>
</dbReference>
<feature type="transmembrane region" description="Helical" evidence="9">
    <location>
        <begin position="414"/>
        <end position="432"/>
    </location>
</feature>
<keyword evidence="5 9" id="KW-0812">Transmembrane</keyword>
<evidence type="ECO:0000256" key="2">
    <source>
        <dbReference type="ARBA" id="ARBA00008540"/>
    </source>
</evidence>
<comment type="function">
    <text evidence="9">Component of the transport system for branched-chain amino acids.</text>
</comment>
<keyword evidence="7 9" id="KW-1133">Transmembrane helix</keyword>
<dbReference type="Pfam" id="PF05525">
    <property type="entry name" value="Branch_AA_trans"/>
    <property type="match status" value="1"/>
</dbReference>
<evidence type="ECO:0000313" key="11">
    <source>
        <dbReference type="Proteomes" id="UP001065549"/>
    </source>
</evidence>
<evidence type="ECO:0000256" key="4">
    <source>
        <dbReference type="ARBA" id="ARBA00022475"/>
    </source>
</evidence>
<sequence length="450" mass="47761">MKRSTKDSLVIGFAMFAVFFGAGNLIFPPQIGLVSGAHVAAGIIGMTLTGILLPMLAVAAVGNMGDSLKSVTRHVNSWWHVLYMVLSLFIILFGTIPRCGGVAYETGLMGIFPDLPPFSKWIFLILFFGISYYFASSRSSVIDKIGKYITPILLIALVAIVVMTFVNPLGHPSGEAVANPFSNALLTAYNTGDVGTGLVCAGIFIATIKGKGYTADRDFKGVLFKTILVSFIILFIVYGGLCYLGSTGTQLFASDTDQTVLLVGLIRKLAGYGGIVVLSIAIIFACLTTAAGMIATGSDWICIAFPKLSFRIVSLVVTLIILLMASTGVNFVVKVSGPIFTFIYPMSIVMTILGVGKKFVPNDGAWKGAVYAATLFSFYDAFALARANGLISIATDGLDRLIGAIPLAQYGFDWLIPAVIGFIVGAVIWKVLGKQDAGPEKKLDDAQASS</sequence>
<accession>A0A9J6QRH9</accession>
<dbReference type="GO" id="GO:0005304">
    <property type="term" value="F:L-valine transmembrane transporter activity"/>
    <property type="evidence" value="ECO:0007669"/>
    <property type="project" value="TreeGrafter"/>
</dbReference>
<gene>
    <name evidence="10" type="primary">brnQ</name>
    <name evidence="10" type="ORF">OBO34_09900</name>
</gene>
<evidence type="ECO:0000256" key="8">
    <source>
        <dbReference type="ARBA" id="ARBA00023136"/>
    </source>
</evidence>
<feature type="transmembrane region" description="Helical" evidence="9">
    <location>
        <begin position="186"/>
        <end position="206"/>
    </location>
</feature>
<feature type="transmembrane region" description="Helical" evidence="9">
    <location>
        <begin position="39"/>
        <end position="61"/>
    </location>
</feature>
<dbReference type="RefSeq" id="WP_148398022.1">
    <property type="nucleotide sequence ID" value="NZ_JAJAGH010000007.1"/>
</dbReference>
<dbReference type="EMBL" id="JAOSHN010000003">
    <property type="protein sequence ID" value="MCU7378666.1"/>
    <property type="molecule type" value="Genomic_DNA"/>
</dbReference>
<dbReference type="PANTHER" id="PTHR30588">
    <property type="entry name" value="BRANCHED-CHAIN AMINO ACID TRANSPORT SYSTEM 2 CARRIER PROTEIN"/>
    <property type="match status" value="1"/>
</dbReference>
<dbReference type="GO" id="GO:0015190">
    <property type="term" value="F:L-leucine transmembrane transporter activity"/>
    <property type="evidence" value="ECO:0007669"/>
    <property type="project" value="TreeGrafter"/>
</dbReference>
<evidence type="ECO:0000256" key="3">
    <source>
        <dbReference type="ARBA" id="ARBA00022448"/>
    </source>
</evidence>
<feature type="transmembrane region" description="Helical" evidence="9">
    <location>
        <begin position="339"/>
        <end position="356"/>
    </location>
</feature>
<feature type="transmembrane region" description="Helical" evidence="9">
    <location>
        <begin position="227"/>
        <end position="252"/>
    </location>
</feature>
<evidence type="ECO:0000256" key="7">
    <source>
        <dbReference type="ARBA" id="ARBA00022989"/>
    </source>
</evidence>
<evidence type="ECO:0000256" key="5">
    <source>
        <dbReference type="ARBA" id="ARBA00022692"/>
    </source>
</evidence>
<comment type="caution">
    <text evidence="10">The sequence shown here is derived from an EMBL/GenBank/DDBJ whole genome shotgun (WGS) entry which is preliminary data.</text>
</comment>